<dbReference type="Proteomes" id="UP001530400">
    <property type="component" value="Unassembled WGS sequence"/>
</dbReference>
<evidence type="ECO:0000313" key="4">
    <source>
        <dbReference type="Proteomes" id="UP001530400"/>
    </source>
</evidence>
<dbReference type="AlphaFoldDB" id="A0ABD3PY34"/>
<evidence type="ECO:0000256" key="2">
    <source>
        <dbReference type="SAM" id="SignalP"/>
    </source>
</evidence>
<dbReference type="EMBL" id="JALLPJ020000432">
    <property type="protein sequence ID" value="KAL3792241.1"/>
    <property type="molecule type" value="Genomic_DNA"/>
</dbReference>
<feature type="chain" id="PRO_5044776282" evidence="2">
    <location>
        <begin position="19"/>
        <end position="517"/>
    </location>
</feature>
<gene>
    <name evidence="3" type="ORF">ACHAWO_006060</name>
</gene>
<sequence length="517" mass="57733">MLLFHLVILICVEFGVLGFAFTTNQQPNHNRKHKTRPSITFFDIHSAVNAVVYYPDGDDGPSLDDDVDYLPNLDSPDLQTRHQDLADKLSSKHQAALAHLASAFSPVGHDIRLEQINSVRCSSVDNKHIEIEAILCDDLECNSLLVPVDFPKECLMGDDGGSDSLTVEDCVIENIDVLEREGETALSQHNATEKLEHVHYETLQSAEALLRDAPLEFPDWWVPPNNKEDSACELLIELLNEEDMLDERIDLARRACNLLPNDDIKTVKVQVVGPIGLLLKVKVGSRREGDQGTITKEVSIKFPEGTCSIREKMLELLSSVDVQKALDLQPVLDGKKELDLQSSSVLDVKKDLDLQMPNQRALLAAKLQNDQAAKAHAKMAKSIQDEKLHRSLLAAKLKNDKSSKETRIAAQAEQARLAKEREEKRIAEEKAKAAAVEEAALQQKALDFGCDDIETYKARTAHWDKDEDAKLAAKYSAIPDLGERLFTMLVDLNMVELHLDPNDSIVVTEDYDDELAW</sequence>
<name>A0ABD3PY34_9STRA</name>
<keyword evidence="2" id="KW-0732">Signal</keyword>
<protein>
    <submittedName>
        <fullName evidence="3">Uncharacterized protein</fullName>
    </submittedName>
</protein>
<keyword evidence="4" id="KW-1185">Reference proteome</keyword>
<comment type="caution">
    <text evidence="3">The sequence shown here is derived from an EMBL/GenBank/DDBJ whole genome shotgun (WGS) entry which is preliminary data.</text>
</comment>
<keyword evidence="1" id="KW-0175">Coiled coil</keyword>
<evidence type="ECO:0000256" key="1">
    <source>
        <dbReference type="SAM" id="Coils"/>
    </source>
</evidence>
<reference evidence="3 4" key="1">
    <citation type="submission" date="2024-10" db="EMBL/GenBank/DDBJ databases">
        <title>Updated reference genomes for cyclostephanoid diatoms.</title>
        <authorList>
            <person name="Roberts W.R."/>
            <person name="Alverson A.J."/>
        </authorList>
    </citation>
    <scope>NUCLEOTIDE SEQUENCE [LARGE SCALE GENOMIC DNA]</scope>
    <source>
        <strain evidence="3 4">AJA010-31</strain>
    </source>
</reference>
<accession>A0ABD3PY34</accession>
<evidence type="ECO:0000313" key="3">
    <source>
        <dbReference type="EMBL" id="KAL3792241.1"/>
    </source>
</evidence>
<feature type="signal peptide" evidence="2">
    <location>
        <begin position="1"/>
        <end position="18"/>
    </location>
</feature>
<proteinExistence type="predicted"/>
<organism evidence="3 4">
    <name type="scientific">Cyclotella atomus</name>
    <dbReference type="NCBI Taxonomy" id="382360"/>
    <lineage>
        <taxon>Eukaryota</taxon>
        <taxon>Sar</taxon>
        <taxon>Stramenopiles</taxon>
        <taxon>Ochrophyta</taxon>
        <taxon>Bacillariophyta</taxon>
        <taxon>Coscinodiscophyceae</taxon>
        <taxon>Thalassiosirophycidae</taxon>
        <taxon>Stephanodiscales</taxon>
        <taxon>Stephanodiscaceae</taxon>
        <taxon>Cyclotella</taxon>
    </lineage>
</organism>
<feature type="coiled-coil region" evidence="1">
    <location>
        <begin position="409"/>
        <end position="444"/>
    </location>
</feature>